<dbReference type="EMBL" id="QPIZ01000030">
    <property type="protein sequence ID" value="RCW29208.1"/>
    <property type="molecule type" value="Genomic_DNA"/>
</dbReference>
<sequence length="93" mass="10748">MLTAHSPRLKGDKVVVFPLKNETQEVELLKEKKGLFDFLKKELRNAKLSLETEYIREESGPQKAYTAADKYKVLAEKNPSLDKLRNMLNLDIE</sequence>
<gene>
    <name evidence="1" type="ORF">DFO77_13026</name>
</gene>
<dbReference type="OrthoDB" id="1122177at2"/>
<dbReference type="STRING" id="1168289.GCA_000259075_02345"/>
<dbReference type="Proteomes" id="UP000252733">
    <property type="component" value="Unassembled WGS sequence"/>
</dbReference>
<dbReference type="AlphaFoldDB" id="A0A2T0XH22"/>
<organism evidence="1 2">
    <name type="scientific">Marinilabilia salmonicolor</name>
    <dbReference type="NCBI Taxonomy" id="989"/>
    <lineage>
        <taxon>Bacteria</taxon>
        <taxon>Pseudomonadati</taxon>
        <taxon>Bacteroidota</taxon>
        <taxon>Bacteroidia</taxon>
        <taxon>Marinilabiliales</taxon>
        <taxon>Marinilabiliaceae</taxon>
        <taxon>Marinilabilia</taxon>
    </lineage>
</organism>
<accession>A0A2T0XH22</accession>
<protein>
    <recommendedName>
        <fullName evidence="3">DNA polymerase-3 subunit gamma/tau</fullName>
    </recommendedName>
</protein>
<proteinExistence type="predicted"/>
<name>A0A2T0XH22_9BACT</name>
<evidence type="ECO:0008006" key="3">
    <source>
        <dbReference type="Google" id="ProtNLM"/>
    </source>
</evidence>
<keyword evidence="2" id="KW-1185">Reference proteome</keyword>
<evidence type="ECO:0000313" key="2">
    <source>
        <dbReference type="Proteomes" id="UP000252733"/>
    </source>
</evidence>
<comment type="caution">
    <text evidence="1">The sequence shown here is derived from an EMBL/GenBank/DDBJ whole genome shotgun (WGS) entry which is preliminary data.</text>
</comment>
<reference evidence="1 2" key="1">
    <citation type="submission" date="2018-07" db="EMBL/GenBank/DDBJ databases">
        <title>Freshwater and sediment microbial communities from various areas in North America, analyzing microbe dynamics in response to fracking.</title>
        <authorList>
            <person name="Lamendella R."/>
        </authorList>
    </citation>
    <scope>NUCLEOTIDE SEQUENCE [LARGE SCALE GENOMIC DNA]</scope>
    <source>
        <strain evidence="1 2">160A</strain>
    </source>
</reference>
<evidence type="ECO:0000313" key="1">
    <source>
        <dbReference type="EMBL" id="RCW29208.1"/>
    </source>
</evidence>